<feature type="domain" description="AAA+ ATPase" evidence="2">
    <location>
        <begin position="58"/>
        <end position="193"/>
    </location>
</feature>
<dbReference type="OrthoDB" id="423541at2"/>
<dbReference type="EMBL" id="JYON01000025">
    <property type="protein sequence ID" value="KJH70256.1"/>
    <property type="molecule type" value="Genomic_DNA"/>
</dbReference>
<dbReference type="Gene3D" id="3.40.50.300">
    <property type="entry name" value="P-loop containing nucleotide triphosphate hydrolases"/>
    <property type="match status" value="1"/>
</dbReference>
<gene>
    <name evidence="3" type="ORF">UH38_19090</name>
</gene>
<dbReference type="AlphaFoldDB" id="A0A0D8ZSR1"/>
<dbReference type="STRING" id="1618023.UH38_19090"/>
<keyword evidence="4" id="KW-1185">Reference proteome</keyword>
<dbReference type="Pfam" id="PF13401">
    <property type="entry name" value="AAA_22"/>
    <property type="match status" value="1"/>
</dbReference>
<keyword evidence="1" id="KW-0472">Membrane</keyword>
<dbReference type="RefSeq" id="WP_045056278.1">
    <property type="nucleotide sequence ID" value="NZ_CAWMDP010000018.1"/>
</dbReference>
<dbReference type="InterPro" id="IPR027417">
    <property type="entry name" value="P-loop_NTPase"/>
</dbReference>
<dbReference type="SUPFAM" id="SSF52540">
    <property type="entry name" value="P-loop containing nucleoside triphosphate hydrolases"/>
    <property type="match status" value="1"/>
</dbReference>
<evidence type="ECO:0000313" key="3">
    <source>
        <dbReference type="EMBL" id="KJH70256.1"/>
    </source>
</evidence>
<comment type="caution">
    <text evidence="3">The sequence shown here is derived from an EMBL/GenBank/DDBJ whole genome shotgun (WGS) entry which is preliminary data.</text>
</comment>
<feature type="transmembrane region" description="Helical" evidence="1">
    <location>
        <begin position="281"/>
        <end position="301"/>
    </location>
</feature>
<dbReference type="SMART" id="SM00382">
    <property type="entry name" value="AAA"/>
    <property type="match status" value="1"/>
</dbReference>
<feature type="transmembrane region" description="Helical" evidence="1">
    <location>
        <begin position="257"/>
        <end position="275"/>
    </location>
</feature>
<keyword evidence="1" id="KW-1133">Transmembrane helix</keyword>
<evidence type="ECO:0000313" key="4">
    <source>
        <dbReference type="Proteomes" id="UP000032452"/>
    </source>
</evidence>
<organism evidence="3 4">
    <name type="scientific">Aliterella atlantica CENA595</name>
    <dbReference type="NCBI Taxonomy" id="1618023"/>
    <lineage>
        <taxon>Bacteria</taxon>
        <taxon>Bacillati</taxon>
        <taxon>Cyanobacteriota</taxon>
        <taxon>Cyanophyceae</taxon>
        <taxon>Chroococcidiopsidales</taxon>
        <taxon>Aliterellaceae</taxon>
        <taxon>Aliterella</taxon>
    </lineage>
</organism>
<dbReference type="InterPro" id="IPR049945">
    <property type="entry name" value="AAA_22"/>
</dbReference>
<dbReference type="PATRIC" id="fig|1618023.3.peg.1821"/>
<keyword evidence="1" id="KW-0812">Transmembrane</keyword>
<accession>A0A0D8ZSR1</accession>
<dbReference type="GO" id="GO:0016887">
    <property type="term" value="F:ATP hydrolysis activity"/>
    <property type="evidence" value="ECO:0007669"/>
    <property type="project" value="InterPro"/>
</dbReference>
<evidence type="ECO:0000256" key="1">
    <source>
        <dbReference type="SAM" id="Phobius"/>
    </source>
</evidence>
<dbReference type="InterPro" id="IPR003593">
    <property type="entry name" value="AAA+_ATPase"/>
</dbReference>
<name>A0A0D8ZSR1_9CYAN</name>
<proteinExistence type="predicted"/>
<sequence length="310" mass="34044">MQIKRHRRRLVNGEERTYIYAVSEDGEERRSLGIADSSVSLKLYRSKEKRRVVAALTANSSLLVVGEAGSGKSVLGESVAEELEQLGYTVAIAYPMTVKQTLLSIAEQIGVESESLEGKALTVQGLQEAIAEFLGDNTAFLIFDNAHRLQVSLRCWLEELHSQGQPLLLIATFPPARDIFLKLPRIELQPLGDRAIREIMQESAAELGLSLKPGQLANLQQRVGGNPMLARRVVREEYLGLEDTAPDHTQWIDGTPFLIAGLMVFTVVRLIGLGVNSTSLYLIGGILTVAVGVFRLIVFSLPRKSGRLGQ</sequence>
<dbReference type="Proteomes" id="UP000032452">
    <property type="component" value="Unassembled WGS sequence"/>
</dbReference>
<evidence type="ECO:0000259" key="2">
    <source>
        <dbReference type="SMART" id="SM00382"/>
    </source>
</evidence>
<protein>
    <submittedName>
        <fullName evidence="3">9-O-acetyl-N-acetylneuraminate esterase</fullName>
    </submittedName>
</protein>
<reference evidence="3 4" key="1">
    <citation type="submission" date="2015-02" db="EMBL/GenBank/DDBJ databases">
        <title>Draft genome of a novel marine cyanobacterium (Chroococcales) isolated from South Atlantic Ocean.</title>
        <authorList>
            <person name="Rigonato J."/>
            <person name="Alvarenga D.O."/>
            <person name="Branco L.H."/>
            <person name="Varani A.M."/>
            <person name="Brandini F.P."/>
            <person name="Fiore M.F."/>
        </authorList>
    </citation>
    <scope>NUCLEOTIDE SEQUENCE [LARGE SCALE GENOMIC DNA]</scope>
    <source>
        <strain evidence="3 4">CENA595</strain>
    </source>
</reference>